<accession>A0A5J4U6W5</accession>
<name>A0A5J4U6W5_9EUKA</name>
<proteinExistence type="predicted"/>
<dbReference type="EMBL" id="SNRW01019728">
    <property type="protein sequence ID" value="KAA6366109.1"/>
    <property type="molecule type" value="Genomic_DNA"/>
</dbReference>
<sequence>MLKGYDLTPVGKDDEGQYWPGFGPGDIKALWREHNFELRVICVRIEYESEDVTETLQPAKTTRQEFRNRFRRPRNMTLSPRNKKSRYDSPDRRRESRERSGSSGYSRLSDYQDPRETRNDVDSNWNEFETRGEPRGRGRGAYIGREYSYY</sequence>
<evidence type="ECO:0000256" key="1">
    <source>
        <dbReference type="SAM" id="MobiDB-lite"/>
    </source>
</evidence>
<protein>
    <submittedName>
        <fullName evidence="2">Uncharacterized protein</fullName>
    </submittedName>
</protein>
<organism evidence="2 3">
    <name type="scientific">Streblomastix strix</name>
    <dbReference type="NCBI Taxonomy" id="222440"/>
    <lineage>
        <taxon>Eukaryota</taxon>
        <taxon>Metamonada</taxon>
        <taxon>Preaxostyla</taxon>
        <taxon>Oxymonadida</taxon>
        <taxon>Streblomastigidae</taxon>
        <taxon>Streblomastix</taxon>
    </lineage>
</organism>
<evidence type="ECO:0000313" key="2">
    <source>
        <dbReference type="EMBL" id="KAA6366109.1"/>
    </source>
</evidence>
<comment type="caution">
    <text evidence="2">The sequence shown here is derived from an EMBL/GenBank/DDBJ whole genome shotgun (WGS) entry which is preliminary data.</text>
</comment>
<gene>
    <name evidence="2" type="ORF">EZS28_038366</name>
</gene>
<feature type="compositionally biased region" description="Basic and acidic residues" evidence="1">
    <location>
        <begin position="85"/>
        <end position="100"/>
    </location>
</feature>
<feature type="region of interest" description="Disordered" evidence="1">
    <location>
        <begin position="52"/>
        <end position="150"/>
    </location>
</feature>
<dbReference type="AlphaFoldDB" id="A0A5J4U6W5"/>
<reference evidence="2 3" key="1">
    <citation type="submission" date="2019-03" db="EMBL/GenBank/DDBJ databases">
        <title>Single cell metagenomics reveals metabolic interactions within the superorganism composed of flagellate Streblomastix strix and complex community of Bacteroidetes bacteria on its surface.</title>
        <authorList>
            <person name="Treitli S.C."/>
            <person name="Kolisko M."/>
            <person name="Husnik F."/>
            <person name="Keeling P."/>
            <person name="Hampl V."/>
        </authorList>
    </citation>
    <scope>NUCLEOTIDE SEQUENCE [LARGE SCALE GENOMIC DNA]</scope>
    <source>
        <strain evidence="2">ST1C</strain>
    </source>
</reference>
<evidence type="ECO:0000313" key="3">
    <source>
        <dbReference type="Proteomes" id="UP000324800"/>
    </source>
</evidence>
<feature type="compositionally biased region" description="Basic and acidic residues" evidence="1">
    <location>
        <begin position="110"/>
        <end position="121"/>
    </location>
</feature>
<dbReference type="Proteomes" id="UP000324800">
    <property type="component" value="Unassembled WGS sequence"/>
</dbReference>